<evidence type="ECO:0000256" key="2">
    <source>
        <dbReference type="ARBA" id="ARBA00004192"/>
    </source>
</evidence>
<keyword evidence="11" id="KW-1035">Host cytoplasm</keyword>
<dbReference type="GO" id="GO:0008270">
    <property type="term" value="F:zinc ion binding"/>
    <property type="evidence" value="ECO:0007669"/>
    <property type="project" value="UniProtKB-KW"/>
</dbReference>
<comment type="similarity">
    <text evidence="12">Belongs to the pneumoviridae M2-1 protein family.</text>
</comment>
<evidence type="ECO:0000256" key="11">
    <source>
        <dbReference type="ARBA" id="ARBA00023200"/>
    </source>
</evidence>
<feature type="domain" description="C3H1-type" evidence="16">
    <location>
        <begin position="6"/>
        <end position="33"/>
    </location>
</feature>
<keyword evidence="10" id="KW-0694">RNA-binding</keyword>
<dbReference type="InterPro" id="IPR009452">
    <property type="entry name" value="Pneumovirus_M2-1"/>
</dbReference>
<comment type="subcellular location">
    <subcellularLocation>
        <location evidence="2">Host cytoplasm</location>
    </subcellularLocation>
    <subcellularLocation>
        <location evidence="1">Host nucleus</location>
    </subcellularLocation>
    <subcellularLocation>
        <location evidence="3 14">Virion</location>
    </subcellularLocation>
</comment>
<name>A0A1Z1VX66_9MONO</name>
<evidence type="ECO:0000256" key="15">
    <source>
        <dbReference type="PROSITE-ProRule" id="PRU00723"/>
    </source>
</evidence>
<dbReference type="GO" id="GO:0042025">
    <property type="term" value="C:host cell nucleus"/>
    <property type="evidence" value="ECO:0007669"/>
    <property type="project" value="UniProtKB-SubCell"/>
</dbReference>
<evidence type="ECO:0000256" key="3">
    <source>
        <dbReference type="ARBA" id="ARBA00004328"/>
    </source>
</evidence>
<evidence type="ECO:0000256" key="4">
    <source>
        <dbReference type="ARBA" id="ARBA00022553"/>
    </source>
</evidence>
<dbReference type="Gene3D" id="1.20.120.1350">
    <property type="entry name" value="Pneumovirus matrix protein 2 (M2), zinc-binding domain"/>
    <property type="match status" value="1"/>
</dbReference>
<evidence type="ECO:0000256" key="8">
    <source>
        <dbReference type="ARBA" id="ARBA00022833"/>
    </source>
</evidence>
<keyword evidence="4" id="KW-0597">Phosphoprotein</keyword>
<evidence type="ECO:0000256" key="14">
    <source>
        <dbReference type="PIRNR" id="PIRNR003913"/>
    </source>
</evidence>
<evidence type="ECO:0000256" key="7">
    <source>
        <dbReference type="ARBA" id="ARBA00022771"/>
    </source>
</evidence>
<evidence type="ECO:0000256" key="10">
    <source>
        <dbReference type="ARBA" id="ARBA00022884"/>
    </source>
</evidence>
<protein>
    <recommendedName>
        <fullName evidence="13 14">Protein M2-1</fullName>
    </recommendedName>
</protein>
<dbReference type="EMBL" id="KY967366">
    <property type="protein sequence ID" value="ARX77737.1"/>
    <property type="molecule type" value="Viral_cRNA"/>
</dbReference>
<organism evidence="17">
    <name type="scientific">human metapneumovirus</name>
    <dbReference type="NCBI Taxonomy" id="162145"/>
    <lineage>
        <taxon>Viruses</taxon>
        <taxon>Riboviria</taxon>
        <taxon>Orthornavirae</taxon>
        <taxon>Negarnaviricota</taxon>
        <taxon>Haploviricotina</taxon>
        <taxon>Monjiviricetes</taxon>
        <taxon>Mononegavirales</taxon>
        <taxon>Pneumoviridae</taxon>
        <taxon>Metapneumovirus</taxon>
        <taxon>Metapneumovirus hominis</taxon>
    </lineage>
</organism>
<evidence type="ECO:0000313" key="17">
    <source>
        <dbReference type="EMBL" id="ARX77737.1"/>
    </source>
</evidence>
<dbReference type="Pfam" id="PF06436">
    <property type="entry name" value="Pneumovirus_M2"/>
    <property type="match status" value="1"/>
</dbReference>
<evidence type="ECO:0000256" key="5">
    <source>
        <dbReference type="ARBA" id="ARBA00022562"/>
    </source>
</evidence>
<accession>A0A1Z1VX66</accession>
<dbReference type="SMART" id="SM00356">
    <property type="entry name" value="ZnF_C3H1"/>
    <property type="match status" value="1"/>
</dbReference>
<proteinExistence type="inferred from homology"/>
<evidence type="ECO:0000256" key="12">
    <source>
        <dbReference type="ARBA" id="ARBA00023782"/>
    </source>
</evidence>
<evidence type="ECO:0000256" key="9">
    <source>
        <dbReference type="ARBA" id="ARBA00022844"/>
    </source>
</evidence>
<evidence type="ECO:0000256" key="6">
    <source>
        <dbReference type="ARBA" id="ARBA00022723"/>
    </source>
</evidence>
<sequence length="192" mass="21762">MGQIIMSRKAPCKYEVRGKCNRGSECKFNHNYWSWPDRYLLLRSNYLLNQLLRNTDKADGLSIISGAGREDRTQDFVLGSTNVVQGYIDDNQGITKAAACYSLHNIIKQLQEIEVRQARDNKLSDSKHVALHNLILSYMEMSKTPASLINNLKKLPREKLKKLAKLIIDLSAGTDNDSSYALQDSESINQVQ</sequence>
<feature type="zinc finger region" description="C3H1-type" evidence="15">
    <location>
        <begin position="6"/>
        <end position="33"/>
    </location>
</feature>
<evidence type="ECO:0000256" key="1">
    <source>
        <dbReference type="ARBA" id="ARBA00004147"/>
    </source>
</evidence>
<dbReference type="SUPFAM" id="SSF90229">
    <property type="entry name" value="CCCH zinc finger"/>
    <property type="match status" value="1"/>
</dbReference>
<dbReference type="GO" id="GO:0030430">
    <property type="term" value="C:host cell cytoplasm"/>
    <property type="evidence" value="ECO:0007669"/>
    <property type="project" value="UniProtKB-SubCell"/>
</dbReference>
<keyword evidence="7 15" id="KW-0863">Zinc-finger</keyword>
<dbReference type="GO" id="GO:0003723">
    <property type="term" value="F:RNA binding"/>
    <property type="evidence" value="ECO:0007669"/>
    <property type="project" value="UniProtKB-KW"/>
</dbReference>
<keyword evidence="5" id="KW-1048">Host nucleus</keyword>
<dbReference type="Pfam" id="PF00642">
    <property type="entry name" value="zf-CCCH"/>
    <property type="match status" value="1"/>
</dbReference>
<dbReference type="GO" id="GO:0044423">
    <property type="term" value="C:virion component"/>
    <property type="evidence" value="ECO:0007669"/>
    <property type="project" value="UniProtKB-KW"/>
</dbReference>
<keyword evidence="9 14" id="KW-0946">Virion</keyword>
<dbReference type="InterPro" id="IPR000571">
    <property type="entry name" value="Znf_CCCH"/>
</dbReference>
<evidence type="ECO:0000256" key="13">
    <source>
        <dbReference type="ARBA" id="ARBA00023833"/>
    </source>
</evidence>
<dbReference type="GO" id="GO:0005198">
    <property type="term" value="F:structural molecule activity"/>
    <property type="evidence" value="ECO:0007669"/>
    <property type="project" value="InterPro"/>
</dbReference>
<dbReference type="PIRSF" id="PIRSF003913">
    <property type="entry name" value="Matrix_glycop-M2_paramyxo"/>
    <property type="match status" value="1"/>
</dbReference>
<dbReference type="PROSITE" id="PS50103">
    <property type="entry name" value="ZF_C3H1"/>
    <property type="match status" value="1"/>
</dbReference>
<reference evidence="17" key="1">
    <citation type="submission" date="2017-04" db="EMBL/GenBank/DDBJ databases">
        <title>Genome sequences of viral positives at UW Virology.</title>
        <authorList>
            <person name="Greninger A.L."/>
            <person name="Makhsous N."/>
            <person name="Kuypers J.M."/>
            <person name="Shean R.C."/>
            <person name="Jerome K.R."/>
        </authorList>
    </citation>
    <scope>NUCLEOTIDE SEQUENCE</scope>
    <source>
        <strain evidence="17">HMPV/Seattle/USA/SC3056/2015</strain>
    </source>
</reference>
<dbReference type="GO" id="GO:0046782">
    <property type="term" value="P:regulation of viral transcription"/>
    <property type="evidence" value="ECO:0007669"/>
    <property type="project" value="UniProtKB-UniRule"/>
</dbReference>
<evidence type="ECO:0000259" key="16">
    <source>
        <dbReference type="PROSITE" id="PS50103"/>
    </source>
</evidence>
<dbReference type="InterPro" id="IPR036855">
    <property type="entry name" value="Znf_CCCH_sf"/>
</dbReference>
<keyword evidence="8 15" id="KW-0862">Zinc</keyword>
<keyword evidence="6 15" id="KW-0479">Metal-binding</keyword>